<dbReference type="Proteomes" id="UP001548590">
    <property type="component" value="Unassembled WGS sequence"/>
</dbReference>
<dbReference type="RefSeq" id="WP_345927338.1">
    <property type="nucleotide sequence ID" value="NZ_JBDIVF010000004.1"/>
</dbReference>
<keyword evidence="2" id="KW-1185">Reference proteome</keyword>
<protein>
    <submittedName>
        <fullName evidence="1">Uncharacterized protein</fullName>
    </submittedName>
</protein>
<evidence type="ECO:0000313" key="2">
    <source>
        <dbReference type="Proteomes" id="UP001548590"/>
    </source>
</evidence>
<accession>A0ABV2CUE1</accession>
<organism evidence="1 2">
    <name type="scientific">Uliginosibacterium paludis</name>
    <dbReference type="NCBI Taxonomy" id="1615952"/>
    <lineage>
        <taxon>Bacteria</taxon>
        <taxon>Pseudomonadati</taxon>
        <taxon>Pseudomonadota</taxon>
        <taxon>Betaproteobacteria</taxon>
        <taxon>Rhodocyclales</taxon>
        <taxon>Zoogloeaceae</taxon>
        <taxon>Uliginosibacterium</taxon>
    </lineage>
</organism>
<comment type="caution">
    <text evidence="1">The sequence shown here is derived from an EMBL/GenBank/DDBJ whole genome shotgun (WGS) entry which is preliminary data.</text>
</comment>
<gene>
    <name evidence="1" type="ORF">ABVT11_16930</name>
</gene>
<sequence length="119" mass="13375">MFDSGGPSLLPVLAREISSALVSIGKPELAEQALRVVVPLQRLSGEESCFSFLAYPWPRLTYEERCAIELQEHEPIVLKLEGASIQIDLDDFGQINWLKISNASGWFRDLDQLMKANQE</sequence>
<reference evidence="1 2" key="1">
    <citation type="submission" date="2024-07" db="EMBL/GenBank/DDBJ databases">
        <title>Uliginosibacterium paludis KCTC:42655.</title>
        <authorList>
            <person name="Kim M.K."/>
        </authorList>
    </citation>
    <scope>NUCLEOTIDE SEQUENCE [LARGE SCALE GENOMIC DNA]</scope>
    <source>
        <strain evidence="1 2">KCTC 42655</strain>
    </source>
</reference>
<name>A0ABV2CUE1_9RHOO</name>
<evidence type="ECO:0000313" key="1">
    <source>
        <dbReference type="EMBL" id="MET1491526.1"/>
    </source>
</evidence>
<proteinExistence type="predicted"/>
<dbReference type="EMBL" id="JBEWLZ010000012">
    <property type="protein sequence ID" value="MET1491526.1"/>
    <property type="molecule type" value="Genomic_DNA"/>
</dbReference>